<evidence type="ECO:0000313" key="2">
    <source>
        <dbReference type="Proteomes" id="UP001604277"/>
    </source>
</evidence>
<reference evidence="2" key="1">
    <citation type="submission" date="2024-07" db="EMBL/GenBank/DDBJ databases">
        <title>Two chromosome-level genome assemblies of Korean endemic species Abeliophyllum distichum and Forsythia ovata (Oleaceae).</title>
        <authorList>
            <person name="Jang H."/>
        </authorList>
    </citation>
    <scope>NUCLEOTIDE SEQUENCE [LARGE SCALE GENOMIC DNA]</scope>
</reference>
<gene>
    <name evidence="1" type="ORF">Fot_32430</name>
</gene>
<sequence>MTACNDDLGCGKVMRKAAPRARAGHFRFWAIGCFQEFLLSLSTVQIGGHVGRLNMLNEEMNDRDGIDSDSEAEMIDFVIASLFTEETADVQKQREENLRKKKEKWVAGPSG</sequence>
<dbReference type="AlphaFoldDB" id="A0ABD1T7S4"/>
<proteinExistence type="predicted"/>
<evidence type="ECO:0000313" key="1">
    <source>
        <dbReference type="EMBL" id="KAL2508783.1"/>
    </source>
</evidence>
<comment type="caution">
    <text evidence="1">The sequence shown here is derived from an EMBL/GenBank/DDBJ whole genome shotgun (WGS) entry which is preliminary data.</text>
</comment>
<dbReference type="Proteomes" id="UP001604277">
    <property type="component" value="Unassembled WGS sequence"/>
</dbReference>
<protein>
    <submittedName>
        <fullName evidence="1">Uncharacterized protein</fullName>
    </submittedName>
</protein>
<name>A0ABD1T7S4_9LAMI</name>
<organism evidence="1 2">
    <name type="scientific">Forsythia ovata</name>
    <dbReference type="NCBI Taxonomy" id="205694"/>
    <lineage>
        <taxon>Eukaryota</taxon>
        <taxon>Viridiplantae</taxon>
        <taxon>Streptophyta</taxon>
        <taxon>Embryophyta</taxon>
        <taxon>Tracheophyta</taxon>
        <taxon>Spermatophyta</taxon>
        <taxon>Magnoliopsida</taxon>
        <taxon>eudicotyledons</taxon>
        <taxon>Gunneridae</taxon>
        <taxon>Pentapetalae</taxon>
        <taxon>asterids</taxon>
        <taxon>lamiids</taxon>
        <taxon>Lamiales</taxon>
        <taxon>Oleaceae</taxon>
        <taxon>Forsythieae</taxon>
        <taxon>Forsythia</taxon>
    </lineage>
</organism>
<accession>A0ABD1T7S4</accession>
<keyword evidence="2" id="KW-1185">Reference proteome</keyword>
<dbReference type="EMBL" id="JBFOLJ010000009">
    <property type="protein sequence ID" value="KAL2508783.1"/>
    <property type="molecule type" value="Genomic_DNA"/>
</dbReference>